<evidence type="ECO:0000259" key="5">
    <source>
        <dbReference type="PROSITE" id="PS50977"/>
    </source>
</evidence>
<gene>
    <name evidence="6" type="ORF">G4V63_10925</name>
</gene>
<evidence type="ECO:0000256" key="4">
    <source>
        <dbReference type="PROSITE-ProRule" id="PRU00335"/>
    </source>
</evidence>
<reference evidence="6" key="1">
    <citation type="submission" date="2020-02" db="EMBL/GenBank/DDBJ databases">
        <title>Draft genome sequence of Candidatus Afipia apatlaquensis IBT-C3, a potential strain for decolorization of textile dyes.</title>
        <authorList>
            <person name="Sanchez-Reyes A."/>
            <person name="Breton-Deval L."/>
            <person name="Mangelson H."/>
            <person name="Sanchez-Flores A."/>
        </authorList>
    </citation>
    <scope>NUCLEOTIDE SEQUENCE [LARGE SCALE GENOMIC DNA]</scope>
    <source>
        <strain evidence="6">IBT-C3</strain>
    </source>
</reference>
<organism evidence="6 7">
    <name type="scientific">Candidatus Afipia apatlaquensis</name>
    <dbReference type="NCBI Taxonomy" id="2712852"/>
    <lineage>
        <taxon>Bacteria</taxon>
        <taxon>Pseudomonadati</taxon>
        <taxon>Pseudomonadota</taxon>
        <taxon>Alphaproteobacteria</taxon>
        <taxon>Hyphomicrobiales</taxon>
        <taxon>Nitrobacteraceae</taxon>
        <taxon>Afipia</taxon>
    </lineage>
</organism>
<dbReference type="PROSITE" id="PS50977">
    <property type="entry name" value="HTH_TETR_2"/>
    <property type="match status" value="1"/>
</dbReference>
<dbReference type="Proteomes" id="UP000480266">
    <property type="component" value="Unassembled WGS sequence"/>
</dbReference>
<comment type="caution">
    <text evidence="6">The sequence shown here is derived from an EMBL/GenBank/DDBJ whole genome shotgun (WGS) entry which is preliminary data.</text>
</comment>
<keyword evidence="1" id="KW-0805">Transcription regulation</keyword>
<evidence type="ECO:0000256" key="2">
    <source>
        <dbReference type="ARBA" id="ARBA00023125"/>
    </source>
</evidence>
<dbReference type="EMBL" id="JAAMRR010000569">
    <property type="protein sequence ID" value="NGX95713.1"/>
    <property type="molecule type" value="Genomic_DNA"/>
</dbReference>
<dbReference type="InterPro" id="IPR009057">
    <property type="entry name" value="Homeodomain-like_sf"/>
</dbReference>
<sequence length="185" mass="20115">MSVAADLFYREGIRATGVDRIVEVSGVSKTSLYRVFQSKDELIAAYAEAHDQRFWDKWNKAAEAHQDSPLDQINAALDDVAESIARPAYRGCPMINLAVEIPDETHPARIMASANKMRLKTEIERLAAKLSVANPGWIAEQIMLLVNGAYASGSIDPRSVSGERLKSAAAAIIRAGQTGVKTTES</sequence>
<accession>A0A7C9VMB3</accession>
<proteinExistence type="predicted"/>
<dbReference type="PANTHER" id="PTHR47506">
    <property type="entry name" value="TRANSCRIPTIONAL REGULATORY PROTEIN"/>
    <property type="match status" value="1"/>
</dbReference>
<evidence type="ECO:0000256" key="1">
    <source>
        <dbReference type="ARBA" id="ARBA00023015"/>
    </source>
</evidence>
<dbReference type="SUPFAM" id="SSF48498">
    <property type="entry name" value="Tetracyclin repressor-like, C-terminal domain"/>
    <property type="match status" value="1"/>
</dbReference>
<keyword evidence="2 4" id="KW-0238">DNA-binding</keyword>
<name>A0A7C9VMB3_9BRAD</name>
<keyword evidence="7" id="KW-1185">Reference proteome</keyword>
<dbReference type="InterPro" id="IPR001647">
    <property type="entry name" value="HTH_TetR"/>
</dbReference>
<feature type="DNA-binding region" description="H-T-H motif" evidence="4">
    <location>
        <begin position="17"/>
        <end position="36"/>
    </location>
</feature>
<evidence type="ECO:0000256" key="3">
    <source>
        <dbReference type="ARBA" id="ARBA00023163"/>
    </source>
</evidence>
<evidence type="ECO:0000313" key="7">
    <source>
        <dbReference type="Proteomes" id="UP000480266"/>
    </source>
</evidence>
<dbReference type="SUPFAM" id="SSF46689">
    <property type="entry name" value="Homeodomain-like"/>
    <property type="match status" value="1"/>
</dbReference>
<feature type="domain" description="HTH tetR-type" evidence="5">
    <location>
        <begin position="1"/>
        <end position="54"/>
    </location>
</feature>
<dbReference type="InterPro" id="IPR036271">
    <property type="entry name" value="Tet_transcr_reg_TetR-rel_C_sf"/>
</dbReference>
<protein>
    <submittedName>
        <fullName evidence="6">TetR/AcrR family transcriptional regulator</fullName>
    </submittedName>
</protein>
<keyword evidence="3" id="KW-0804">Transcription</keyword>
<dbReference type="Gene3D" id="1.10.357.10">
    <property type="entry name" value="Tetracycline Repressor, domain 2"/>
    <property type="match status" value="1"/>
</dbReference>
<dbReference type="GO" id="GO:0003677">
    <property type="term" value="F:DNA binding"/>
    <property type="evidence" value="ECO:0007669"/>
    <property type="project" value="UniProtKB-UniRule"/>
</dbReference>
<dbReference type="AlphaFoldDB" id="A0A7C9VMB3"/>
<dbReference type="PANTHER" id="PTHR47506:SF3">
    <property type="entry name" value="HTH-TYPE TRANSCRIPTIONAL REGULATOR LMRA"/>
    <property type="match status" value="1"/>
</dbReference>
<evidence type="ECO:0000313" key="6">
    <source>
        <dbReference type="EMBL" id="NGX95713.1"/>
    </source>
</evidence>
<dbReference type="Pfam" id="PF00440">
    <property type="entry name" value="TetR_N"/>
    <property type="match status" value="1"/>
</dbReference>